<feature type="domain" description="Alpha/beta hydrolase fold-3" evidence="3">
    <location>
        <begin position="104"/>
        <end position="323"/>
    </location>
</feature>
<evidence type="ECO:0000313" key="5">
    <source>
        <dbReference type="Proteomes" id="UP001174936"/>
    </source>
</evidence>
<dbReference type="InterPro" id="IPR050300">
    <property type="entry name" value="GDXG_lipolytic_enzyme"/>
</dbReference>
<protein>
    <submittedName>
        <fullName evidence="4">Alpha/Beta hydrolase protein</fullName>
    </submittedName>
</protein>
<dbReference type="PANTHER" id="PTHR48081">
    <property type="entry name" value="AB HYDROLASE SUPERFAMILY PROTEIN C4A8.06C"/>
    <property type="match status" value="1"/>
</dbReference>
<keyword evidence="2 4" id="KW-0378">Hydrolase</keyword>
<dbReference type="Gene3D" id="3.40.50.1820">
    <property type="entry name" value="alpha/beta hydrolase"/>
    <property type="match status" value="1"/>
</dbReference>
<sequence>MDNTHLSEPSAEWLAFDTAHPELAINNIDDPPFDDPAAFRDAVNAAKEDSVRSLLARTGLSEKVTKRDFPVPVDGGRESINARVYRSKTTTNLNPPETALPAFIYFHGGGFLLGTPSTEDLPCSTWASLLGPGVLVVSVCYRHAPEYVFPAQQNDAWDAVQWVFDNAQMLGVDAARVVVGGVSSGGNLAAGVALRELDTAGSKKRVKGLVLGMPWLVHRDVHPYRGKEGEKSSMVQCRLAPIMPEARYNLFTDLLRADTTEKRQEFSVGLVGEERLQGMPPTAVLVCGRDMLRDEGVGFAERLEGVGTMTKKHMFQGLPHAFTRYYDLPSSKRFDELMVESIRWCLDDGREADRPGVWAMEKGEVLNSDQTL</sequence>
<dbReference type="PANTHER" id="PTHR48081:SF8">
    <property type="entry name" value="ALPHA_BETA HYDROLASE FOLD-3 DOMAIN-CONTAINING PROTEIN-RELATED"/>
    <property type="match status" value="1"/>
</dbReference>
<gene>
    <name evidence="4" type="ORF">B0T16DRAFT_448571</name>
</gene>
<comment type="caution">
    <text evidence="4">The sequence shown here is derived from an EMBL/GenBank/DDBJ whole genome shotgun (WGS) entry which is preliminary data.</text>
</comment>
<dbReference type="Pfam" id="PF07859">
    <property type="entry name" value="Abhydrolase_3"/>
    <property type="match status" value="1"/>
</dbReference>
<reference evidence="4" key="1">
    <citation type="submission" date="2023-06" db="EMBL/GenBank/DDBJ databases">
        <title>Genome-scale phylogeny and comparative genomics of the fungal order Sordariales.</title>
        <authorList>
            <consortium name="Lawrence Berkeley National Laboratory"/>
            <person name="Hensen N."/>
            <person name="Bonometti L."/>
            <person name="Westerberg I."/>
            <person name="Brannstrom I.O."/>
            <person name="Guillou S."/>
            <person name="Cros-Aarteil S."/>
            <person name="Calhoun S."/>
            <person name="Haridas S."/>
            <person name="Kuo A."/>
            <person name="Mondo S."/>
            <person name="Pangilinan J."/>
            <person name="Riley R."/>
            <person name="Labutti K."/>
            <person name="Andreopoulos B."/>
            <person name="Lipzen A."/>
            <person name="Chen C."/>
            <person name="Yanf M."/>
            <person name="Daum C."/>
            <person name="Ng V."/>
            <person name="Clum A."/>
            <person name="Steindorff A."/>
            <person name="Ohm R."/>
            <person name="Martin F."/>
            <person name="Silar P."/>
            <person name="Natvig D."/>
            <person name="Lalanne C."/>
            <person name="Gautier V."/>
            <person name="Ament-Velasquez S.L."/>
            <person name="Kruys A."/>
            <person name="Hutchinson M.I."/>
            <person name="Powell A.J."/>
            <person name="Barry K."/>
            <person name="Miller A.N."/>
            <person name="Grigoriev I.V."/>
            <person name="Debuchy R."/>
            <person name="Gladieux P."/>
            <person name="Thoren M.H."/>
            <person name="Johannesson H."/>
        </authorList>
    </citation>
    <scope>NUCLEOTIDE SEQUENCE</scope>
    <source>
        <strain evidence="4">SMH2532-1</strain>
    </source>
</reference>
<dbReference type="GO" id="GO:0016787">
    <property type="term" value="F:hydrolase activity"/>
    <property type="evidence" value="ECO:0007669"/>
    <property type="project" value="UniProtKB-KW"/>
</dbReference>
<dbReference type="InterPro" id="IPR002168">
    <property type="entry name" value="Lipase_GDXG_HIS_AS"/>
</dbReference>
<evidence type="ECO:0000313" key="4">
    <source>
        <dbReference type="EMBL" id="KAK0641011.1"/>
    </source>
</evidence>
<accession>A0AA39XVI2</accession>
<dbReference type="Proteomes" id="UP001174936">
    <property type="component" value="Unassembled WGS sequence"/>
</dbReference>
<dbReference type="EMBL" id="JAULSV010000006">
    <property type="protein sequence ID" value="KAK0641011.1"/>
    <property type="molecule type" value="Genomic_DNA"/>
</dbReference>
<comment type="similarity">
    <text evidence="1">Belongs to the 'GDXG' lipolytic enzyme family.</text>
</comment>
<proteinExistence type="inferred from homology"/>
<evidence type="ECO:0000256" key="2">
    <source>
        <dbReference type="ARBA" id="ARBA00022801"/>
    </source>
</evidence>
<dbReference type="SUPFAM" id="SSF53474">
    <property type="entry name" value="alpha/beta-Hydrolases"/>
    <property type="match status" value="1"/>
</dbReference>
<dbReference type="AlphaFoldDB" id="A0AA39XVI2"/>
<name>A0AA39XVI2_9PEZI</name>
<evidence type="ECO:0000256" key="1">
    <source>
        <dbReference type="ARBA" id="ARBA00010515"/>
    </source>
</evidence>
<dbReference type="PROSITE" id="PS01173">
    <property type="entry name" value="LIPASE_GDXG_HIS"/>
    <property type="match status" value="1"/>
</dbReference>
<keyword evidence="5" id="KW-1185">Reference proteome</keyword>
<organism evidence="4 5">
    <name type="scientific">Cercophora newfieldiana</name>
    <dbReference type="NCBI Taxonomy" id="92897"/>
    <lineage>
        <taxon>Eukaryota</taxon>
        <taxon>Fungi</taxon>
        <taxon>Dikarya</taxon>
        <taxon>Ascomycota</taxon>
        <taxon>Pezizomycotina</taxon>
        <taxon>Sordariomycetes</taxon>
        <taxon>Sordariomycetidae</taxon>
        <taxon>Sordariales</taxon>
        <taxon>Lasiosphaeriaceae</taxon>
        <taxon>Cercophora</taxon>
    </lineage>
</organism>
<dbReference type="InterPro" id="IPR029058">
    <property type="entry name" value="AB_hydrolase_fold"/>
</dbReference>
<evidence type="ECO:0000259" key="3">
    <source>
        <dbReference type="Pfam" id="PF07859"/>
    </source>
</evidence>
<dbReference type="InterPro" id="IPR013094">
    <property type="entry name" value="AB_hydrolase_3"/>
</dbReference>